<sequence>MVAPRIPLDRLFDDTKGSVQLPSGDAVNPTRRAFLAAGCLCLACGFATPLLADAPMVKSQAPGFYRLAVGDFELTALSDGSNMLPATKLLQGDPARIEEALKRNYLGDLVETSHNSFLVNTGAKLVLIDAGAGSLLGPTTGHLLANLRASGYRPEQVDELYLTHLHTDHVGGLMIEGQRAFPNAIVRVEKRDTDYWLSEDNMSAAPAEAKRFFQAAMASITPYMRAGKLAVFEGDTDLVPGVRAQTAYGHTPGHTMYVVESRGEKVVLWGDVVHVAAVQFKDPSVTIQYDADASEAERVHELAFADAAENGYIVGGAHISFPGLGHVRRDPDKTYTYLPLNYG</sequence>
<dbReference type="PANTHER" id="PTHR42978:SF6">
    <property type="entry name" value="QUORUM-QUENCHING LACTONASE YTNP-RELATED"/>
    <property type="match status" value="1"/>
</dbReference>
<comment type="similarity">
    <text evidence="1">Belongs to the metallo-beta-lactamase superfamily.</text>
</comment>
<dbReference type="GO" id="GO:0016787">
    <property type="term" value="F:hydrolase activity"/>
    <property type="evidence" value="ECO:0007669"/>
    <property type="project" value="UniProtKB-KW"/>
</dbReference>
<accession>G6YGA8</accession>
<keyword evidence="7" id="KW-1185">Reference proteome</keyword>
<dbReference type="PATRIC" id="fig|1082933.3.peg.4859"/>
<keyword evidence="2" id="KW-0479">Metal-binding</keyword>
<name>G6YGA8_9HYPH</name>
<evidence type="ECO:0000256" key="2">
    <source>
        <dbReference type="ARBA" id="ARBA00022723"/>
    </source>
</evidence>
<dbReference type="InterPro" id="IPR036866">
    <property type="entry name" value="RibonucZ/Hydroxyglut_hydro"/>
</dbReference>
<evidence type="ECO:0000313" key="6">
    <source>
        <dbReference type="EMBL" id="EHH09198.1"/>
    </source>
</evidence>
<dbReference type="OrthoDB" id="9773738at2"/>
<dbReference type="Proteomes" id="UP000002949">
    <property type="component" value="Unassembled WGS sequence"/>
</dbReference>
<dbReference type="SMART" id="SM00849">
    <property type="entry name" value="Lactamase_B"/>
    <property type="match status" value="1"/>
</dbReference>
<organism evidence="6 7">
    <name type="scientific">Mesorhizobium amorphae CCNWGS0123</name>
    <dbReference type="NCBI Taxonomy" id="1082933"/>
    <lineage>
        <taxon>Bacteria</taxon>
        <taxon>Pseudomonadati</taxon>
        <taxon>Pseudomonadota</taxon>
        <taxon>Alphaproteobacteria</taxon>
        <taxon>Hyphomicrobiales</taxon>
        <taxon>Phyllobacteriaceae</taxon>
        <taxon>Mesorhizobium</taxon>
    </lineage>
</organism>
<dbReference type="AlphaFoldDB" id="G6YGA8"/>
<dbReference type="CDD" id="cd07720">
    <property type="entry name" value="OPHC2-like_MBL-fold"/>
    <property type="match status" value="1"/>
</dbReference>
<dbReference type="InterPro" id="IPR001279">
    <property type="entry name" value="Metallo-B-lactamas"/>
</dbReference>
<dbReference type="Gene3D" id="3.60.15.10">
    <property type="entry name" value="Ribonuclease Z/Hydroxyacylglutathione hydrolase-like"/>
    <property type="match status" value="1"/>
</dbReference>
<evidence type="ECO:0000259" key="5">
    <source>
        <dbReference type="SMART" id="SM00849"/>
    </source>
</evidence>
<feature type="domain" description="Metallo-beta-lactamase" evidence="5">
    <location>
        <begin position="113"/>
        <end position="318"/>
    </location>
</feature>
<evidence type="ECO:0000256" key="1">
    <source>
        <dbReference type="ARBA" id="ARBA00007749"/>
    </source>
</evidence>
<dbReference type="Pfam" id="PF00753">
    <property type="entry name" value="Lactamase_B"/>
    <property type="match status" value="1"/>
</dbReference>
<gene>
    <name evidence="6" type="ORF">MEA186_25082</name>
</gene>
<proteinExistence type="inferred from homology"/>
<keyword evidence="4" id="KW-0862">Zinc</keyword>
<dbReference type="PANTHER" id="PTHR42978">
    <property type="entry name" value="QUORUM-QUENCHING LACTONASE YTNP-RELATED-RELATED"/>
    <property type="match status" value="1"/>
</dbReference>
<reference evidence="6 7" key="1">
    <citation type="journal article" date="2012" name="J. Bacteriol.">
        <title>Draft Genome Sequence of Plant Growth-Promoting Rhizobium Mesorhizobium amorphae, Isolated from Zinc-Lead Mine Tailings.</title>
        <authorList>
            <person name="Hao X."/>
            <person name="Lin Y."/>
            <person name="Johnstone L."/>
            <person name="Baltrus D.A."/>
            <person name="Miller S.J."/>
            <person name="Wei G."/>
            <person name="Rensing C."/>
        </authorList>
    </citation>
    <scope>NUCLEOTIDE SEQUENCE [LARGE SCALE GENOMIC DNA]</scope>
    <source>
        <strain evidence="6 7">CCNWGS0123</strain>
    </source>
</reference>
<dbReference type="InterPro" id="IPR051013">
    <property type="entry name" value="MBL_superfamily_lactonases"/>
</dbReference>
<evidence type="ECO:0000256" key="4">
    <source>
        <dbReference type="ARBA" id="ARBA00022833"/>
    </source>
</evidence>
<evidence type="ECO:0000313" key="7">
    <source>
        <dbReference type="Proteomes" id="UP000002949"/>
    </source>
</evidence>
<evidence type="ECO:0000256" key="3">
    <source>
        <dbReference type="ARBA" id="ARBA00022801"/>
    </source>
</evidence>
<dbReference type="KEGG" id="mamo:A6B35_12425"/>
<protein>
    <submittedName>
        <fullName evidence="6">Beta-lactamase domain-containing protein</fullName>
    </submittedName>
</protein>
<dbReference type="EMBL" id="AGSN01000175">
    <property type="protein sequence ID" value="EHH09198.1"/>
    <property type="molecule type" value="Genomic_DNA"/>
</dbReference>
<keyword evidence="3" id="KW-0378">Hydrolase</keyword>
<dbReference type="GO" id="GO:0046872">
    <property type="term" value="F:metal ion binding"/>
    <property type="evidence" value="ECO:0007669"/>
    <property type="project" value="UniProtKB-KW"/>
</dbReference>
<dbReference type="eggNOG" id="COG0491">
    <property type="taxonomic scope" value="Bacteria"/>
</dbReference>
<dbReference type="SUPFAM" id="SSF56281">
    <property type="entry name" value="Metallo-hydrolase/oxidoreductase"/>
    <property type="match status" value="1"/>
</dbReference>